<evidence type="ECO:0000313" key="2">
    <source>
        <dbReference type="Proteomes" id="UP000728185"/>
    </source>
</evidence>
<sequence>MLTFSYYDHQPTHTQVLVDELLARLSEPFYHPRAGVYSYRWVHRTLSRSTSPALPSSIPGSPLVFNFLTKSRDTSI</sequence>
<dbReference type="OrthoDB" id="10489237at2759"/>
<gene>
    <name evidence="1" type="ORF">FBUS_04657</name>
</gene>
<organism evidence="1 2">
    <name type="scientific">Fasciolopsis buskii</name>
    <dbReference type="NCBI Taxonomy" id="27845"/>
    <lineage>
        <taxon>Eukaryota</taxon>
        <taxon>Metazoa</taxon>
        <taxon>Spiralia</taxon>
        <taxon>Lophotrochozoa</taxon>
        <taxon>Platyhelminthes</taxon>
        <taxon>Trematoda</taxon>
        <taxon>Digenea</taxon>
        <taxon>Plagiorchiida</taxon>
        <taxon>Echinostomata</taxon>
        <taxon>Echinostomatoidea</taxon>
        <taxon>Fasciolidae</taxon>
        <taxon>Fasciolopsis</taxon>
    </lineage>
</organism>
<protein>
    <submittedName>
        <fullName evidence="1">Uncharacterized protein</fullName>
    </submittedName>
</protein>
<comment type="caution">
    <text evidence="1">The sequence shown here is derived from an EMBL/GenBank/DDBJ whole genome shotgun (WGS) entry which is preliminary data.</text>
</comment>
<dbReference type="EMBL" id="LUCM01004389">
    <property type="protein sequence ID" value="KAA0194409.1"/>
    <property type="molecule type" value="Genomic_DNA"/>
</dbReference>
<reference evidence="1" key="1">
    <citation type="submission" date="2019-05" db="EMBL/GenBank/DDBJ databases">
        <title>Annotation for the trematode Fasciolopsis buski.</title>
        <authorList>
            <person name="Choi Y.-J."/>
        </authorList>
    </citation>
    <scope>NUCLEOTIDE SEQUENCE</scope>
    <source>
        <strain evidence="1">HT</strain>
        <tissue evidence="1">Whole worm</tissue>
    </source>
</reference>
<keyword evidence="2" id="KW-1185">Reference proteome</keyword>
<evidence type="ECO:0000313" key="1">
    <source>
        <dbReference type="EMBL" id="KAA0194409.1"/>
    </source>
</evidence>
<accession>A0A8E0VL77</accession>
<dbReference type="AlphaFoldDB" id="A0A8E0VL77"/>
<proteinExistence type="predicted"/>
<name>A0A8E0VL77_9TREM</name>
<dbReference type="Proteomes" id="UP000728185">
    <property type="component" value="Unassembled WGS sequence"/>
</dbReference>